<dbReference type="Pfam" id="PF06935">
    <property type="entry name" value="DUF1284"/>
    <property type="match status" value="1"/>
</dbReference>
<reference evidence="1 2" key="1">
    <citation type="journal article" date="2018" name="Nat. Biotechnol.">
        <title>A standardized bacterial taxonomy based on genome phylogeny substantially revises the tree of life.</title>
        <authorList>
            <person name="Parks D.H."/>
            <person name="Chuvochina M."/>
            <person name="Waite D.W."/>
            <person name="Rinke C."/>
            <person name="Skarshewski A."/>
            <person name="Chaumeil P.A."/>
            <person name="Hugenholtz P."/>
        </authorList>
    </citation>
    <scope>NUCLEOTIDE SEQUENCE [LARGE SCALE GENOMIC DNA]</scope>
    <source>
        <strain evidence="1">UBA11728</strain>
    </source>
</reference>
<evidence type="ECO:0000313" key="2">
    <source>
        <dbReference type="Proteomes" id="UP000262969"/>
    </source>
</evidence>
<comment type="caution">
    <text evidence="1">The sequence shown here is derived from an EMBL/GenBank/DDBJ whole genome shotgun (WGS) entry which is preliminary data.</text>
</comment>
<accession>A0A3D2X8D5</accession>
<gene>
    <name evidence="1" type="ORF">DHW61_11410</name>
</gene>
<dbReference type="Proteomes" id="UP000262969">
    <property type="component" value="Unassembled WGS sequence"/>
</dbReference>
<protein>
    <submittedName>
        <fullName evidence="1">DUF1284 domain-containing protein</fullName>
    </submittedName>
</protein>
<name>A0A3D2X8D5_9FIRM</name>
<evidence type="ECO:0000313" key="1">
    <source>
        <dbReference type="EMBL" id="HCL02997.1"/>
    </source>
</evidence>
<organism evidence="1 2">
    <name type="scientific">Lachnoclostridium phytofermentans</name>
    <dbReference type="NCBI Taxonomy" id="66219"/>
    <lineage>
        <taxon>Bacteria</taxon>
        <taxon>Bacillati</taxon>
        <taxon>Bacillota</taxon>
        <taxon>Clostridia</taxon>
        <taxon>Lachnospirales</taxon>
        <taxon>Lachnospiraceae</taxon>
    </lineage>
</organism>
<dbReference type="InterPro" id="IPR009702">
    <property type="entry name" value="DUF1284"/>
</dbReference>
<sequence>MRKSMIQLRAHHGMCIKKFEGKGYSKEFVHNMINVINRLEEEPIVISLKEDLLCECCPHNKNGCGTNEKVKRYDLECLSECGIQEGDQMMFDDYSRLIDEKLKNTGRWKEICCDCEWNSICHTD</sequence>
<proteinExistence type="predicted"/>
<dbReference type="AlphaFoldDB" id="A0A3D2X8D5"/>
<dbReference type="EMBL" id="DPVV01000377">
    <property type="protein sequence ID" value="HCL02997.1"/>
    <property type="molecule type" value="Genomic_DNA"/>
</dbReference>